<dbReference type="InterPro" id="IPR045520">
    <property type="entry name" value="GPAT/DHAPAT_C"/>
</dbReference>
<evidence type="ECO:0000313" key="2">
    <source>
        <dbReference type="EMBL" id="KAK7573342.1"/>
    </source>
</evidence>
<dbReference type="InterPro" id="IPR022284">
    <property type="entry name" value="GPAT/DHAPAT"/>
</dbReference>
<reference evidence="2 3" key="1">
    <citation type="submission" date="2024-03" db="EMBL/GenBank/DDBJ databases">
        <title>Adaptation during the transition from Ophiocordyceps entomopathogen to insect associate is accompanied by gene loss and intensified selection.</title>
        <authorList>
            <person name="Ward C.M."/>
            <person name="Onetto C.A."/>
            <person name="Borneman A.R."/>
        </authorList>
    </citation>
    <scope>NUCLEOTIDE SEQUENCE [LARGE SCALE GENOMIC DNA]</scope>
    <source>
        <strain evidence="2">AWRI1</strain>
        <tissue evidence="2">Single Adult Female</tissue>
    </source>
</reference>
<organism evidence="2 3">
    <name type="scientific">Parthenolecanium corni</name>
    <dbReference type="NCBI Taxonomy" id="536013"/>
    <lineage>
        <taxon>Eukaryota</taxon>
        <taxon>Metazoa</taxon>
        <taxon>Ecdysozoa</taxon>
        <taxon>Arthropoda</taxon>
        <taxon>Hexapoda</taxon>
        <taxon>Insecta</taxon>
        <taxon>Pterygota</taxon>
        <taxon>Neoptera</taxon>
        <taxon>Paraneoptera</taxon>
        <taxon>Hemiptera</taxon>
        <taxon>Sternorrhyncha</taxon>
        <taxon>Coccoidea</taxon>
        <taxon>Coccidae</taxon>
        <taxon>Parthenolecanium</taxon>
    </lineage>
</organism>
<name>A0AAN9XXL0_9HEMI</name>
<dbReference type="GO" id="GO:0005778">
    <property type="term" value="C:peroxisomal membrane"/>
    <property type="evidence" value="ECO:0007669"/>
    <property type="project" value="TreeGrafter"/>
</dbReference>
<dbReference type="Proteomes" id="UP001367676">
    <property type="component" value="Unassembled WGS sequence"/>
</dbReference>
<dbReference type="GO" id="GO:0008611">
    <property type="term" value="P:ether lipid biosynthetic process"/>
    <property type="evidence" value="ECO:0007669"/>
    <property type="project" value="TreeGrafter"/>
</dbReference>
<dbReference type="GO" id="GO:0019432">
    <property type="term" value="P:triglyceride biosynthetic process"/>
    <property type="evidence" value="ECO:0007669"/>
    <property type="project" value="TreeGrafter"/>
</dbReference>
<dbReference type="PANTHER" id="PTHR12563:SF17">
    <property type="entry name" value="DIHYDROXYACETONE PHOSPHATE ACYLTRANSFERASE"/>
    <property type="match status" value="1"/>
</dbReference>
<dbReference type="GO" id="GO:0008654">
    <property type="term" value="P:phospholipid biosynthetic process"/>
    <property type="evidence" value="ECO:0007669"/>
    <property type="project" value="TreeGrafter"/>
</dbReference>
<dbReference type="GO" id="GO:0016287">
    <property type="term" value="F:glycerone-phosphate O-acyltransferase activity"/>
    <property type="evidence" value="ECO:0007669"/>
    <property type="project" value="TreeGrafter"/>
</dbReference>
<dbReference type="EMBL" id="JBBCAQ010000037">
    <property type="protein sequence ID" value="KAK7573342.1"/>
    <property type="molecule type" value="Genomic_DNA"/>
</dbReference>
<gene>
    <name evidence="2" type="ORF">V9T40_010533</name>
</gene>
<proteinExistence type="predicted"/>
<evidence type="ECO:0000259" key="1">
    <source>
        <dbReference type="Pfam" id="PF19277"/>
    </source>
</evidence>
<sequence length="267" mass="30599">MAEKFWMPPSCEELEFQNMLVDENITPLAWATKSYTPKKAFDCDSNYSNPLTFRYQILIDPDINDMIKKLRASMGRNPVIFVPTHRSYGDFILMAAACFQYNVEIPVVVAGMGILKTIVNIYKSNRVEDIVFVPITINYDRLLEDSLFAREVIGVPKPKESTASLLKAMTLLEDFYGTVYMNVGNIISLKHFEQQRNFSDDFLLHLANTIVRSIDADIERTVKLHKFLEMIHREEKSFIFIAPYAHRDLLSNGITTKCLPVAAETLI</sequence>
<evidence type="ECO:0000313" key="3">
    <source>
        <dbReference type="Proteomes" id="UP001367676"/>
    </source>
</evidence>
<protein>
    <recommendedName>
        <fullName evidence="1">GPAT/DHAPAT C-terminal domain-containing protein</fullName>
    </recommendedName>
</protein>
<accession>A0AAN9XXL0</accession>
<dbReference type="GO" id="GO:0006631">
    <property type="term" value="P:fatty acid metabolic process"/>
    <property type="evidence" value="ECO:0007669"/>
    <property type="project" value="TreeGrafter"/>
</dbReference>
<dbReference type="GO" id="GO:0031966">
    <property type="term" value="C:mitochondrial membrane"/>
    <property type="evidence" value="ECO:0007669"/>
    <property type="project" value="TreeGrafter"/>
</dbReference>
<comment type="caution">
    <text evidence="2">The sequence shown here is derived from an EMBL/GenBank/DDBJ whole genome shotgun (WGS) entry which is preliminary data.</text>
</comment>
<dbReference type="GO" id="GO:0004366">
    <property type="term" value="F:glycerol-3-phosphate O-acyltransferase activity"/>
    <property type="evidence" value="ECO:0007669"/>
    <property type="project" value="TreeGrafter"/>
</dbReference>
<dbReference type="PANTHER" id="PTHR12563">
    <property type="entry name" value="GLYCEROL-3-PHOSPHATE ACYLTRANSFERASE"/>
    <property type="match status" value="1"/>
</dbReference>
<keyword evidence="3" id="KW-1185">Reference proteome</keyword>
<dbReference type="Pfam" id="PF19277">
    <property type="entry name" value="GPAT_C"/>
    <property type="match status" value="1"/>
</dbReference>
<dbReference type="AlphaFoldDB" id="A0AAN9XXL0"/>
<feature type="domain" description="GPAT/DHAPAT C-terminal" evidence="1">
    <location>
        <begin position="149"/>
        <end position="197"/>
    </location>
</feature>